<comment type="caution">
    <text evidence="2">The sequence shown here is derived from an EMBL/GenBank/DDBJ whole genome shotgun (WGS) entry which is preliminary data.</text>
</comment>
<organism evidence="2 3">
    <name type="scientific">Symbiodinium microadriaticum</name>
    <name type="common">Dinoflagellate</name>
    <name type="synonym">Zooxanthella microadriatica</name>
    <dbReference type="NCBI Taxonomy" id="2951"/>
    <lineage>
        <taxon>Eukaryota</taxon>
        <taxon>Sar</taxon>
        <taxon>Alveolata</taxon>
        <taxon>Dinophyceae</taxon>
        <taxon>Suessiales</taxon>
        <taxon>Symbiodiniaceae</taxon>
        <taxon>Symbiodinium</taxon>
    </lineage>
</organism>
<dbReference type="AlphaFoldDB" id="A0A1Q9CDH2"/>
<evidence type="ECO:0000256" key="1">
    <source>
        <dbReference type="SAM" id="Phobius"/>
    </source>
</evidence>
<proteinExistence type="predicted"/>
<protein>
    <submittedName>
        <fullName evidence="2">Uncharacterized protein</fullName>
    </submittedName>
</protein>
<evidence type="ECO:0000313" key="3">
    <source>
        <dbReference type="Proteomes" id="UP000186817"/>
    </source>
</evidence>
<name>A0A1Q9CDH2_SYMMI</name>
<sequence length="76" mass="7955">MCPDAGNVAILGGRTAFVRDDQSMALLEDLVHGSSCTLVVPAVLLVAAATLCVYRQMTEDATDLPLTGFLVSIFVA</sequence>
<accession>A0A1Q9CDH2</accession>
<evidence type="ECO:0000313" key="2">
    <source>
        <dbReference type="EMBL" id="OLP80956.1"/>
    </source>
</evidence>
<keyword evidence="1" id="KW-1133">Transmembrane helix</keyword>
<feature type="transmembrane region" description="Helical" evidence="1">
    <location>
        <begin position="30"/>
        <end position="54"/>
    </location>
</feature>
<keyword evidence="3" id="KW-1185">Reference proteome</keyword>
<dbReference type="EMBL" id="LSRX01001328">
    <property type="protein sequence ID" value="OLP80956.1"/>
    <property type="molecule type" value="Genomic_DNA"/>
</dbReference>
<gene>
    <name evidence="2" type="ORF">AK812_SmicGene38564</name>
</gene>
<keyword evidence="1" id="KW-0472">Membrane</keyword>
<keyword evidence="1" id="KW-0812">Transmembrane</keyword>
<reference evidence="2 3" key="1">
    <citation type="submission" date="2016-02" db="EMBL/GenBank/DDBJ databases">
        <title>Genome analysis of coral dinoflagellate symbionts highlights evolutionary adaptations to a symbiotic lifestyle.</title>
        <authorList>
            <person name="Aranda M."/>
            <person name="Li Y."/>
            <person name="Liew Y.J."/>
            <person name="Baumgarten S."/>
            <person name="Simakov O."/>
            <person name="Wilson M."/>
            <person name="Piel J."/>
            <person name="Ashoor H."/>
            <person name="Bougouffa S."/>
            <person name="Bajic V.B."/>
            <person name="Ryu T."/>
            <person name="Ravasi T."/>
            <person name="Bayer T."/>
            <person name="Micklem G."/>
            <person name="Kim H."/>
            <person name="Bhak J."/>
            <person name="Lajeunesse T.C."/>
            <person name="Voolstra C.R."/>
        </authorList>
    </citation>
    <scope>NUCLEOTIDE SEQUENCE [LARGE SCALE GENOMIC DNA]</scope>
    <source>
        <strain evidence="2 3">CCMP2467</strain>
    </source>
</reference>
<dbReference type="Proteomes" id="UP000186817">
    <property type="component" value="Unassembled WGS sequence"/>
</dbReference>